<reference evidence="6 7" key="1">
    <citation type="journal article" date="2016" name="PLoS Pathog.">
        <title>Biosynthesis of antibiotic leucinostatins in bio-control fungus Purpureocillium lilacinum and their inhibition on phytophthora revealed by genome mining.</title>
        <authorList>
            <person name="Wang G."/>
            <person name="Liu Z."/>
            <person name="Lin R."/>
            <person name="Li E."/>
            <person name="Mao Z."/>
            <person name="Ling J."/>
            <person name="Yang Y."/>
            <person name="Yin W.B."/>
            <person name="Xie B."/>
        </authorList>
    </citation>
    <scope>NUCLEOTIDE SEQUENCE [LARGE SCALE GENOMIC DNA]</scope>
    <source>
        <strain evidence="6">170</strain>
    </source>
</reference>
<dbReference type="GO" id="GO:0030687">
    <property type="term" value="C:preribosome, large subunit precursor"/>
    <property type="evidence" value="ECO:0007669"/>
    <property type="project" value="TreeGrafter"/>
</dbReference>
<dbReference type="InterPro" id="IPR040025">
    <property type="entry name" value="Znf622/Rei1/Reh1"/>
</dbReference>
<dbReference type="PANTHER" id="PTHR13182">
    <property type="entry name" value="ZINC FINGER PROTEIN 622"/>
    <property type="match status" value="1"/>
</dbReference>
<dbReference type="Pfam" id="PF12756">
    <property type="entry name" value="zf-C2H2_2"/>
    <property type="match status" value="1"/>
</dbReference>
<feature type="domain" description="C2H2-type" evidence="5">
    <location>
        <begin position="8"/>
        <end position="30"/>
    </location>
</feature>
<dbReference type="PROSITE" id="PS00028">
    <property type="entry name" value="ZINC_FINGER_C2H2_1"/>
    <property type="match status" value="1"/>
</dbReference>
<keyword evidence="3" id="KW-0862">Zinc</keyword>
<evidence type="ECO:0000313" key="7">
    <source>
        <dbReference type="Proteomes" id="UP000078397"/>
    </source>
</evidence>
<gene>
    <name evidence="6" type="ORF">VFPPC_10564</name>
</gene>
<dbReference type="EMBL" id="LSBJ02000009">
    <property type="protein sequence ID" value="OAQ60126.2"/>
    <property type="molecule type" value="Genomic_DNA"/>
</dbReference>
<evidence type="ECO:0000256" key="2">
    <source>
        <dbReference type="ARBA" id="ARBA00022771"/>
    </source>
</evidence>
<feature type="region of interest" description="Disordered" evidence="4">
    <location>
        <begin position="225"/>
        <end position="263"/>
    </location>
</feature>
<accession>A0A179F3Y4</accession>
<evidence type="ECO:0000256" key="1">
    <source>
        <dbReference type="ARBA" id="ARBA00022723"/>
    </source>
</evidence>
<dbReference type="InterPro" id="IPR013087">
    <property type="entry name" value="Znf_C2H2_type"/>
</dbReference>
<keyword evidence="1" id="KW-0479">Metal-binding</keyword>
<dbReference type="GO" id="GO:0042273">
    <property type="term" value="P:ribosomal large subunit biogenesis"/>
    <property type="evidence" value="ECO:0007669"/>
    <property type="project" value="TreeGrafter"/>
</dbReference>
<organism evidence="6 7">
    <name type="scientific">Pochonia chlamydosporia 170</name>
    <dbReference type="NCBI Taxonomy" id="1380566"/>
    <lineage>
        <taxon>Eukaryota</taxon>
        <taxon>Fungi</taxon>
        <taxon>Dikarya</taxon>
        <taxon>Ascomycota</taxon>
        <taxon>Pezizomycotina</taxon>
        <taxon>Sordariomycetes</taxon>
        <taxon>Hypocreomycetidae</taxon>
        <taxon>Hypocreales</taxon>
        <taxon>Clavicipitaceae</taxon>
        <taxon>Pochonia</taxon>
    </lineage>
</organism>
<dbReference type="InterPro" id="IPR022755">
    <property type="entry name" value="Znf_C2H2_jaz"/>
</dbReference>
<dbReference type="InterPro" id="IPR036236">
    <property type="entry name" value="Znf_C2H2_sf"/>
</dbReference>
<comment type="caution">
    <text evidence="6">The sequence shown here is derived from an EMBL/GenBank/DDBJ whole genome shotgun (WGS) entry which is preliminary data.</text>
</comment>
<evidence type="ECO:0000256" key="4">
    <source>
        <dbReference type="SAM" id="MobiDB-lite"/>
    </source>
</evidence>
<dbReference type="Pfam" id="PF12171">
    <property type="entry name" value="zf-C2H2_jaz"/>
    <property type="match status" value="1"/>
</dbReference>
<sequence>MNNRIFNCRTCDVQFASSQAWREHAKSDAHVAKLKDRMASSGVVLPSAIARQDEWSKQNSRPAQNSDRRTSPSQPMVDKEGSEDELYSEGDSETERDANPDFIPEQCLFCGTLSESFDQNLDHMSQTHSFSIPQQGSLIVDLETLVWYLHLIVYGYQECLLCSKTKRSVEGIQQHMTAKAHCRFEINNDMKDFYEFSEKAQPVQDMIIPGESIMKLTSGKILGQRTLPAENTSRRTLPHSESSNETASNELVTKSGSELTRNDRTLARVASQLSQFRMGDQQSLVHLPAHELRSVLASRMKQVSSAKRAERRMRTRLEGKGNKTLMKHFKPDVPVV</sequence>
<dbReference type="STRING" id="1380566.A0A179F3Y4"/>
<feature type="region of interest" description="Disordered" evidence="4">
    <location>
        <begin position="49"/>
        <end position="99"/>
    </location>
</feature>
<keyword evidence="2" id="KW-0863">Zinc-finger</keyword>
<protein>
    <submittedName>
        <fullName evidence="6">C2h2 finger domain-containing protein</fullName>
    </submittedName>
</protein>
<dbReference type="GO" id="GO:0008270">
    <property type="term" value="F:zinc ion binding"/>
    <property type="evidence" value="ECO:0007669"/>
    <property type="project" value="UniProtKB-KW"/>
</dbReference>
<evidence type="ECO:0000313" key="6">
    <source>
        <dbReference type="EMBL" id="OAQ60126.2"/>
    </source>
</evidence>
<dbReference type="RefSeq" id="XP_022284061.1">
    <property type="nucleotide sequence ID" value="XM_022428716.1"/>
</dbReference>
<name>A0A179F3Y4_METCM</name>
<dbReference type="OrthoDB" id="19329at2759"/>
<dbReference type="KEGG" id="pchm:VFPPC_10564"/>
<dbReference type="Proteomes" id="UP000078397">
    <property type="component" value="Unassembled WGS sequence"/>
</dbReference>
<dbReference type="GeneID" id="28852902"/>
<dbReference type="AlphaFoldDB" id="A0A179F3Y4"/>
<dbReference type="SUPFAM" id="SSF57667">
    <property type="entry name" value="beta-beta-alpha zinc fingers"/>
    <property type="match status" value="2"/>
</dbReference>
<proteinExistence type="predicted"/>
<dbReference type="SMART" id="SM00355">
    <property type="entry name" value="ZnF_C2H2"/>
    <property type="match status" value="3"/>
</dbReference>
<feature type="compositionally biased region" description="Acidic residues" evidence="4">
    <location>
        <begin position="81"/>
        <end position="92"/>
    </location>
</feature>
<keyword evidence="7" id="KW-1185">Reference proteome</keyword>
<dbReference type="InterPro" id="IPR041661">
    <property type="entry name" value="ZN622/Rei1/Reh1_Znf-C2H2"/>
</dbReference>
<dbReference type="PANTHER" id="PTHR13182:SF8">
    <property type="entry name" value="CYTOPLASMIC 60S SUBUNIT BIOGENESIS FACTOR ZNF622"/>
    <property type="match status" value="1"/>
</dbReference>
<evidence type="ECO:0000256" key="3">
    <source>
        <dbReference type="ARBA" id="ARBA00022833"/>
    </source>
</evidence>
<feature type="compositionally biased region" description="Polar residues" evidence="4">
    <location>
        <begin position="229"/>
        <end position="259"/>
    </location>
</feature>
<evidence type="ECO:0000259" key="5">
    <source>
        <dbReference type="PROSITE" id="PS00028"/>
    </source>
</evidence>